<dbReference type="GO" id="GO:0007283">
    <property type="term" value="P:spermatogenesis"/>
    <property type="evidence" value="ECO:0007669"/>
    <property type="project" value="TreeGrafter"/>
</dbReference>
<evidence type="ECO:0000256" key="5">
    <source>
        <dbReference type="ARBA" id="ARBA00022490"/>
    </source>
</evidence>
<feature type="domain" description="HMG box" evidence="13">
    <location>
        <begin position="4"/>
        <end position="64"/>
    </location>
</feature>
<protein>
    <submittedName>
        <fullName evidence="15">Protein maelstrom-like protein</fullName>
    </submittedName>
</protein>
<dbReference type="Gene3D" id="1.10.30.10">
    <property type="entry name" value="High mobility group box domain"/>
    <property type="match status" value="1"/>
</dbReference>
<feature type="coiled-coil region" evidence="11">
    <location>
        <begin position="78"/>
        <end position="105"/>
    </location>
</feature>
<dbReference type="EMBL" id="KK119836">
    <property type="protein sequence ID" value="KFM76857.1"/>
    <property type="molecule type" value="Genomic_DNA"/>
</dbReference>
<evidence type="ECO:0000256" key="8">
    <source>
        <dbReference type="ARBA" id="ARBA00023158"/>
    </source>
</evidence>
<feature type="region of interest" description="Disordered" evidence="12">
    <location>
        <begin position="371"/>
        <end position="390"/>
    </location>
</feature>
<evidence type="ECO:0000256" key="6">
    <source>
        <dbReference type="ARBA" id="ARBA00022782"/>
    </source>
</evidence>
<dbReference type="Pfam" id="PF09011">
    <property type="entry name" value="HMG_box_2"/>
    <property type="match status" value="1"/>
</dbReference>
<dbReference type="Proteomes" id="UP000054359">
    <property type="component" value="Unassembled WGS sequence"/>
</dbReference>
<keyword evidence="11" id="KW-0175">Coiled coil</keyword>
<evidence type="ECO:0000259" key="14">
    <source>
        <dbReference type="Pfam" id="PF13017"/>
    </source>
</evidence>
<dbReference type="GO" id="GO:0045892">
    <property type="term" value="P:negative regulation of DNA-templated transcription"/>
    <property type="evidence" value="ECO:0007669"/>
    <property type="project" value="TreeGrafter"/>
</dbReference>
<evidence type="ECO:0000256" key="11">
    <source>
        <dbReference type="SAM" id="Coils"/>
    </source>
</evidence>
<dbReference type="OrthoDB" id="24555at2759"/>
<evidence type="ECO:0000313" key="15">
    <source>
        <dbReference type="EMBL" id="KFM76857.1"/>
    </source>
</evidence>
<evidence type="ECO:0000313" key="16">
    <source>
        <dbReference type="Proteomes" id="UP000054359"/>
    </source>
</evidence>
<dbReference type="PANTHER" id="PTHR21358:SF4">
    <property type="entry name" value="PROTEIN MAELSTROM HOMOLOG"/>
    <property type="match status" value="1"/>
</dbReference>
<comment type="subcellular location">
    <subcellularLocation>
        <location evidence="2">Cytoplasm</location>
    </subcellularLocation>
    <subcellularLocation>
        <location evidence="1">Nucleus</location>
    </subcellularLocation>
</comment>
<accession>A0A087UHL8</accession>
<dbReference type="InterPro" id="IPR009071">
    <property type="entry name" value="HMG_box_dom"/>
</dbReference>
<evidence type="ECO:0000256" key="9">
    <source>
        <dbReference type="ARBA" id="ARBA00023242"/>
    </source>
</evidence>
<dbReference type="OMA" id="KHEIFDH"/>
<dbReference type="InterPro" id="IPR024970">
    <property type="entry name" value="Maelstrom"/>
</dbReference>
<dbReference type="GO" id="GO:0005634">
    <property type="term" value="C:nucleus"/>
    <property type="evidence" value="ECO:0007669"/>
    <property type="project" value="UniProtKB-SubCell"/>
</dbReference>
<keyword evidence="9" id="KW-0539">Nucleus</keyword>
<organism evidence="15 16">
    <name type="scientific">Stegodyphus mimosarum</name>
    <name type="common">African social velvet spider</name>
    <dbReference type="NCBI Taxonomy" id="407821"/>
    <lineage>
        <taxon>Eukaryota</taxon>
        <taxon>Metazoa</taxon>
        <taxon>Ecdysozoa</taxon>
        <taxon>Arthropoda</taxon>
        <taxon>Chelicerata</taxon>
        <taxon>Arachnida</taxon>
        <taxon>Araneae</taxon>
        <taxon>Araneomorphae</taxon>
        <taxon>Entelegynae</taxon>
        <taxon>Eresoidea</taxon>
        <taxon>Eresidae</taxon>
        <taxon>Stegodyphus</taxon>
    </lineage>
</organism>
<dbReference type="GO" id="GO:0043186">
    <property type="term" value="C:P granule"/>
    <property type="evidence" value="ECO:0007669"/>
    <property type="project" value="TreeGrafter"/>
</dbReference>
<evidence type="ECO:0000256" key="1">
    <source>
        <dbReference type="ARBA" id="ARBA00004123"/>
    </source>
</evidence>
<dbReference type="SUPFAM" id="SSF47095">
    <property type="entry name" value="HMG-box"/>
    <property type="match status" value="1"/>
</dbReference>
<dbReference type="Pfam" id="PF13017">
    <property type="entry name" value="Maelstrom"/>
    <property type="match status" value="1"/>
</dbReference>
<dbReference type="GO" id="GO:0034587">
    <property type="term" value="P:piRNA processing"/>
    <property type="evidence" value="ECO:0007669"/>
    <property type="project" value="TreeGrafter"/>
</dbReference>
<feature type="compositionally biased region" description="Acidic residues" evidence="12">
    <location>
        <begin position="371"/>
        <end position="382"/>
    </location>
</feature>
<evidence type="ECO:0000256" key="2">
    <source>
        <dbReference type="ARBA" id="ARBA00004496"/>
    </source>
</evidence>
<evidence type="ECO:0000259" key="13">
    <source>
        <dbReference type="Pfam" id="PF09011"/>
    </source>
</evidence>
<proteinExistence type="inferred from homology"/>
<comment type="similarity">
    <text evidence="3">Belongs to the maelstrom family.</text>
</comment>
<dbReference type="InterPro" id="IPR039259">
    <property type="entry name" value="Protein_maelstrom"/>
</dbReference>
<dbReference type="CDD" id="cd21992">
    <property type="entry name" value="HMG-box_MAEL"/>
    <property type="match status" value="1"/>
</dbReference>
<name>A0A087UHL8_STEMI</name>
<dbReference type="GO" id="GO:0060964">
    <property type="term" value="P:regulation of miRNA-mediated gene silencing"/>
    <property type="evidence" value="ECO:0007669"/>
    <property type="project" value="InterPro"/>
</dbReference>
<keyword evidence="6" id="KW-0221">Differentiation</keyword>
<evidence type="ECO:0000256" key="3">
    <source>
        <dbReference type="ARBA" id="ARBA00007057"/>
    </source>
</evidence>
<dbReference type="AlphaFoldDB" id="A0A087UHL8"/>
<dbReference type="GO" id="GO:0030154">
    <property type="term" value="P:cell differentiation"/>
    <property type="evidence" value="ECO:0007669"/>
    <property type="project" value="UniProtKB-KW"/>
</dbReference>
<keyword evidence="7" id="KW-0238">DNA-binding</keyword>
<dbReference type="PANTHER" id="PTHR21358">
    <property type="entry name" value="PROTEIN MAELSTROM HOMOLOG"/>
    <property type="match status" value="1"/>
</dbReference>
<keyword evidence="8" id="KW-0943">RNA-mediated gene silencing</keyword>
<feature type="domain" description="Maelstrom" evidence="14">
    <location>
        <begin position="135"/>
        <end position="332"/>
    </location>
</feature>
<evidence type="ECO:0000256" key="12">
    <source>
        <dbReference type="SAM" id="MobiDB-lite"/>
    </source>
</evidence>
<dbReference type="GO" id="GO:0043565">
    <property type="term" value="F:sequence-specific DNA binding"/>
    <property type="evidence" value="ECO:0007669"/>
    <property type="project" value="TreeGrafter"/>
</dbReference>
<keyword evidence="5" id="KW-0963">Cytoplasm</keyword>
<evidence type="ECO:0000256" key="7">
    <source>
        <dbReference type="ARBA" id="ARBA00023125"/>
    </source>
</evidence>
<evidence type="ECO:0000256" key="10">
    <source>
        <dbReference type="ARBA" id="ARBA00023254"/>
    </source>
</evidence>
<keyword evidence="16" id="KW-1185">Reference proteome</keyword>
<keyword evidence="10" id="KW-0469">Meiosis</keyword>
<keyword evidence="4" id="KW-0217">Developmental protein</keyword>
<dbReference type="InterPro" id="IPR036910">
    <property type="entry name" value="HMG_box_dom_sf"/>
</dbReference>
<feature type="non-terminal residue" evidence="15">
    <location>
        <position position="440"/>
    </location>
</feature>
<reference evidence="15 16" key="1">
    <citation type="submission" date="2013-11" db="EMBL/GenBank/DDBJ databases">
        <title>Genome sequencing of Stegodyphus mimosarum.</title>
        <authorList>
            <person name="Bechsgaard J."/>
        </authorList>
    </citation>
    <scope>NUCLEOTIDE SEQUENCE [LARGE SCALE GENOMIC DNA]</scope>
</reference>
<sequence length="440" mass="50868">MAPKNKKRNGFYFFMKEMQQREAAKGYKISMKNLPQIAHPLWTQLSLKEREPYEELARQHKNDPNLRGGKLASDGTRVEDNLREMEEEERRINQMKQDVKRFCNVNCLSEDVFKEIMPKKLIHFLSFNILCHTDEDVYIPIEIGLVEYSIEHGIMREYHKMLHPGAIPHGYTGIAKRLSEDKHQIDVFSSKDRERNMRTVYKEIKDFTSPSECDDFIPVFCLDTDVEMVMGCLDWLSRCAGEENFFVVWNAAYLLMELRAGVGHPFPSYTSACDLLHKNSFDFHPCARCYYHEDIDVSYCAMAYSKRLCYLFSDAVCHLFGIELTHKHIPARSVEDKDYVISSTTDSARFSRSRSSITYNEHLDRHNAYYENDEGEDEEEEQNTVPLIPPPRPVQPVQNAFAAAPRQPASSCLAEEMARLGLKNTIATVPGHGIGRGQRR</sequence>
<evidence type="ECO:0000256" key="4">
    <source>
        <dbReference type="ARBA" id="ARBA00022473"/>
    </source>
</evidence>
<gene>
    <name evidence="15" type="ORF">X975_22788</name>
</gene>
<dbReference type="GO" id="GO:0007140">
    <property type="term" value="P:male meiotic nuclear division"/>
    <property type="evidence" value="ECO:0007669"/>
    <property type="project" value="TreeGrafter"/>
</dbReference>